<dbReference type="EMBL" id="NIDE01000005">
    <property type="protein sequence ID" value="OWK42043.1"/>
    <property type="molecule type" value="Genomic_DNA"/>
</dbReference>
<protein>
    <submittedName>
        <fullName evidence="2">Uncharacterized protein</fullName>
    </submittedName>
</protein>
<comment type="caution">
    <text evidence="2">The sequence shown here is derived from an EMBL/GenBank/DDBJ whole genome shotgun (WGS) entry which is preliminary data.</text>
</comment>
<feature type="coiled-coil region" evidence="1">
    <location>
        <begin position="136"/>
        <end position="170"/>
    </location>
</feature>
<evidence type="ECO:0000313" key="3">
    <source>
        <dbReference type="Proteomes" id="UP000214646"/>
    </source>
</evidence>
<name>A0A225DM28_9BACT</name>
<dbReference type="Proteomes" id="UP000214646">
    <property type="component" value="Unassembled WGS sequence"/>
</dbReference>
<evidence type="ECO:0000256" key="1">
    <source>
        <dbReference type="SAM" id="Coils"/>
    </source>
</evidence>
<proteinExistence type="predicted"/>
<gene>
    <name evidence="2" type="ORF">FRUB_04121</name>
</gene>
<organism evidence="2 3">
    <name type="scientific">Fimbriiglobus ruber</name>
    <dbReference type="NCBI Taxonomy" id="1908690"/>
    <lineage>
        <taxon>Bacteria</taxon>
        <taxon>Pseudomonadati</taxon>
        <taxon>Planctomycetota</taxon>
        <taxon>Planctomycetia</taxon>
        <taxon>Gemmatales</taxon>
        <taxon>Gemmataceae</taxon>
        <taxon>Fimbriiglobus</taxon>
    </lineage>
</organism>
<sequence length="216" mass="24506">MPPSREVLPLSRNERGKQLLAARLYRDFQAMKTYGKEPESLESIISLFTEALASFPPEQIMQALTLHAQRSAEFPTPADIVGLIKRNGKPPLSQAVYIAIQKKAGEDRSPEDWQYLREYEAQQREEFEGPRDTRQAEEMRQENRRLHTELTELRKECNRLAKLLQDARVAKGIEPPVLKDGDKVRATIAAMREAGAPAEDIEQFAREHGVSVEVAA</sequence>
<keyword evidence="3" id="KW-1185">Reference proteome</keyword>
<evidence type="ECO:0000313" key="2">
    <source>
        <dbReference type="EMBL" id="OWK42043.1"/>
    </source>
</evidence>
<accession>A0A225DM28</accession>
<dbReference type="AlphaFoldDB" id="A0A225DM28"/>
<keyword evidence="1" id="KW-0175">Coiled coil</keyword>
<reference evidence="3" key="1">
    <citation type="submission" date="2017-06" db="EMBL/GenBank/DDBJ databases">
        <title>Genome analysis of Fimbriiglobus ruber SP5, the first member of the order Planctomycetales with confirmed chitinolytic capability.</title>
        <authorList>
            <person name="Ravin N.V."/>
            <person name="Rakitin A.L."/>
            <person name="Ivanova A.A."/>
            <person name="Beletsky A.V."/>
            <person name="Kulichevskaya I.S."/>
            <person name="Mardanov A.V."/>
            <person name="Dedysh S.N."/>
        </authorList>
    </citation>
    <scope>NUCLEOTIDE SEQUENCE [LARGE SCALE GENOMIC DNA]</scope>
    <source>
        <strain evidence="3">SP5</strain>
    </source>
</reference>